<accession>A0ACA9KI50</accession>
<dbReference type="EMBL" id="CAJVPW010001025">
    <property type="protein sequence ID" value="CAG8472972.1"/>
    <property type="molecule type" value="Genomic_DNA"/>
</dbReference>
<comment type="caution">
    <text evidence="1">The sequence shown here is derived from an EMBL/GenBank/DDBJ whole genome shotgun (WGS) entry which is preliminary data.</text>
</comment>
<protein>
    <submittedName>
        <fullName evidence="1">9691_t:CDS:1</fullName>
    </submittedName>
</protein>
<proteinExistence type="predicted"/>
<feature type="non-terminal residue" evidence="1">
    <location>
        <position position="1"/>
    </location>
</feature>
<evidence type="ECO:0000313" key="1">
    <source>
        <dbReference type="EMBL" id="CAG8472972.1"/>
    </source>
</evidence>
<name>A0ACA9KI50_9GLOM</name>
<gene>
    <name evidence="1" type="ORF">SPELUC_LOCUS1782</name>
</gene>
<keyword evidence="2" id="KW-1185">Reference proteome</keyword>
<organism evidence="1 2">
    <name type="scientific">Cetraspora pellucida</name>
    <dbReference type="NCBI Taxonomy" id="1433469"/>
    <lineage>
        <taxon>Eukaryota</taxon>
        <taxon>Fungi</taxon>
        <taxon>Fungi incertae sedis</taxon>
        <taxon>Mucoromycota</taxon>
        <taxon>Glomeromycotina</taxon>
        <taxon>Glomeromycetes</taxon>
        <taxon>Diversisporales</taxon>
        <taxon>Gigasporaceae</taxon>
        <taxon>Cetraspora</taxon>
    </lineage>
</organism>
<dbReference type="Proteomes" id="UP000789366">
    <property type="component" value="Unassembled WGS sequence"/>
</dbReference>
<evidence type="ECO:0000313" key="2">
    <source>
        <dbReference type="Proteomes" id="UP000789366"/>
    </source>
</evidence>
<sequence length="57" mass="6412">LEGDHYNSEAMPVFVLFAQVGRDEKPRQFGSTKKTLFCLGKPHSSTTSQNRSKQTII</sequence>
<reference evidence="1" key="1">
    <citation type="submission" date="2021-06" db="EMBL/GenBank/DDBJ databases">
        <authorList>
            <person name="Kallberg Y."/>
            <person name="Tangrot J."/>
            <person name="Rosling A."/>
        </authorList>
    </citation>
    <scope>NUCLEOTIDE SEQUENCE</scope>
    <source>
        <strain evidence="1">28 12/20/2015</strain>
    </source>
</reference>